<dbReference type="PANTHER" id="PTHR16193:SF0">
    <property type="entry name" value="TETRATRICOPEPTIDE REPEAT PROTEIN 27"/>
    <property type="match status" value="1"/>
</dbReference>
<dbReference type="Pfam" id="PF13432">
    <property type="entry name" value="TPR_16"/>
    <property type="match status" value="2"/>
</dbReference>
<dbReference type="Gene3D" id="1.25.40.10">
    <property type="entry name" value="Tetratricopeptide repeat domain"/>
    <property type="match status" value="1"/>
</dbReference>
<organism evidence="5 6">
    <name type="scientific">Monoraphidium neglectum</name>
    <dbReference type="NCBI Taxonomy" id="145388"/>
    <lineage>
        <taxon>Eukaryota</taxon>
        <taxon>Viridiplantae</taxon>
        <taxon>Chlorophyta</taxon>
        <taxon>core chlorophytes</taxon>
        <taxon>Chlorophyceae</taxon>
        <taxon>CS clade</taxon>
        <taxon>Sphaeropleales</taxon>
        <taxon>Selenastraceae</taxon>
        <taxon>Monoraphidium</taxon>
    </lineage>
</organism>
<dbReference type="STRING" id="145388.A0A0D2LP14"/>
<dbReference type="SUPFAM" id="SSF48452">
    <property type="entry name" value="TPR-like"/>
    <property type="match status" value="1"/>
</dbReference>
<feature type="compositionally biased region" description="Basic and acidic residues" evidence="4">
    <location>
        <begin position="208"/>
        <end position="220"/>
    </location>
</feature>
<evidence type="ECO:0000256" key="3">
    <source>
        <dbReference type="PROSITE-ProRule" id="PRU00339"/>
    </source>
</evidence>
<dbReference type="EMBL" id="KK106364">
    <property type="protein sequence ID" value="KIY91721.1"/>
    <property type="molecule type" value="Genomic_DNA"/>
</dbReference>
<dbReference type="RefSeq" id="XP_013890741.1">
    <property type="nucleotide sequence ID" value="XM_014035287.1"/>
</dbReference>
<dbReference type="KEGG" id="mng:MNEG_16243"/>
<feature type="repeat" description="TPR" evidence="3">
    <location>
        <begin position="71"/>
        <end position="104"/>
    </location>
</feature>
<keyword evidence="1" id="KW-0677">Repeat</keyword>
<feature type="region of interest" description="Disordered" evidence="4">
    <location>
        <begin position="280"/>
        <end position="301"/>
    </location>
</feature>
<dbReference type="PROSITE" id="PS50005">
    <property type="entry name" value="TPR"/>
    <property type="match status" value="1"/>
</dbReference>
<name>A0A0D2LP14_9CHLO</name>
<dbReference type="AlphaFoldDB" id="A0A0D2LP14"/>
<dbReference type="Proteomes" id="UP000054498">
    <property type="component" value="Unassembled WGS sequence"/>
</dbReference>
<dbReference type="GeneID" id="25733983"/>
<proteinExistence type="predicted"/>
<evidence type="ECO:0000256" key="2">
    <source>
        <dbReference type="ARBA" id="ARBA00022803"/>
    </source>
</evidence>
<feature type="compositionally biased region" description="Low complexity" evidence="4">
    <location>
        <begin position="280"/>
        <end position="299"/>
    </location>
</feature>
<dbReference type="OrthoDB" id="1936594at2759"/>
<keyword evidence="6" id="KW-1185">Reference proteome</keyword>
<feature type="region of interest" description="Disordered" evidence="4">
    <location>
        <begin position="207"/>
        <end position="265"/>
    </location>
</feature>
<protein>
    <submittedName>
        <fullName evidence="5">Putative Tetratricopeptide repeat like protein 27</fullName>
    </submittedName>
</protein>
<feature type="compositionally biased region" description="Acidic residues" evidence="4">
    <location>
        <begin position="255"/>
        <end position="265"/>
    </location>
</feature>
<feature type="compositionally biased region" description="Low complexity" evidence="4">
    <location>
        <begin position="221"/>
        <end position="254"/>
    </location>
</feature>
<accession>A0A0D2LP14</accession>
<dbReference type="InterPro" id="IPR019734">
    <property type="entry name" value="TPR_rpt"/>
</dbReference>
<keyword evidence="2 3" id="KW-0802">TPR repeat</keyword>
<dbReference type="PANTHER" id="PTHR16193">
    <property type="entry name" value="TETRATRICOPEPTIDE REPEAT PROTEIN 27"/>
    <property type="match status" value="1"/>
</dbReference>
<sequence>MLRVTPDDPKLWCALGDVTGDTSHYEAAWARSGRRSARAQRSLARAALKRKDWGAAAGHFELALALSPLYPDAWFSLGYCYLRTDREAKARQAFTKLTQLEPDHGEGWANLAALWLQAGQWQQALSASEQAVKHKRESWQAWENYAAAALRAGALTAAARGVQQVLQLSEGRRLPAPLLAGLVDGIEGARRALEVRKAAAAAAAVAAGEERGEGEREAADGRPQQNGQQQAEEQQQEQQEQQKQQQQQQQQEQQQQDEEGEEMEAPGELLGLLRMAQALPGDTPRRAGGPPAAAAATSAESDERQLAQAAAAAGAALKAAANAPACGPEVWGLLGRWYALQGEATSAKEALLKQVRALQGSPFAREPAAFAEMAAASAQMADAYLALVAVGQGGARDLSAARMHLRGVLRQAEEAFGGGEAHEKLQGKLREVEAAEAEFKAKAAAAAGSS</sequence>
<gene>
    <name evidence="5" type="ORF">MNEG_16243</name>
</gene>
<dbReference type="InterPro" id="IPR011990">
    <property type="entry name" value="TPR-like_helical_dom_sf"/>
</dbReference>
<evidence type="ECO:0000313" key="6">
    <source>
        <dbReference type="Proteomes" id="UP000054498"/>
    </source>
</evidence>
<evidence type="ECO:0000256" key="4">
    <source>
        <dbReference type="SAM" id="MobiDB-lite"/>
    </source>
</evidence>
<dbReference type="InterPro" id="IPR044244">
    <property type="entry name" value="TTC27/Emw1"/>
</dbReference>
<evidence type="ECO:0000256" key="1">
    <source>
        <dbReference type="ARBA" id="ARBA00022737"/>
    </source>
</evidence>
<evidence type="ECO:0000313" key="5">
    <source>
        <dbReference type="EMBL" id="KIY91721.1"/>
    </source>
</evidence>
<reference evidence="5 6" key="1">
    <citation type="journal article" date="2013" name="BMC Genomics">
        <title>Reconstruction of the lipid metabolism for the microalga Monoraphidium neglectum from its genome sequence reveals characteristics suitable for biofuel production.</title>
        <authorList>
            <person name="Bogen C."/>
            <person name="Al-Dilaimi A."/>
            <person name="Albersmeier A."/>
            <person name="Wichmann J."/>
            <person name="Grundmann M."/>
            <person name="Rupp O."/>
            <person name="Lauersen K.J."/>
            <person name="Blifernez-Klassen O."/>
            <person name="Kalinowski J."/>
            <person name="Goesmann A."/>
            <person name="Mussgnug J.H."/>
            <person name="Kruse O."/>
        </authorList>
    </citation>
    <scope>NUCLEOTIDE SEQUENCE [LARGE SCALE GENOMIC DNA]</scope>
    <source>
        <strain evidence="5 6">SAG 48.87</strain>
    </source>
</reference>
<dbReference type="SMART" id="SM00028">
    <property type="entry name" value="TPR"/>
    <property type="match status" value="4"/>
</dbReference>